<name>T1KB08_TETUR</name>
<evidence type="ECO:0008006" key="7">
    <source>
        <dbReference type="Google" id="ProtNLM"/>
    </source>
</evidence>
<dbReference type="Gene3D" id="1.20.120.230">
    <property type="entry name" value="Alpha-catenin/vinculin-like"/>
    <property type="match status" value="4"/>
</dbReference>
<feature type="region of interest" description="Disordered" evidence="4">
    <location>
        <begin position="730"/>
        <end position="766"/>
    </location>
</feature>
<dbReference type="GO" id="GO:0005737">
    <property type="term" value="C:cytoplasm"/>
    <property type="evidence" value="ECO:0007669"/>
    <property type="project" value="UniProtKB-SubCell"/>
</dbReference>
<dbReference type="InterPro" id="IPR030045">
    <property type="entry name" value="CTNNAL1"/>
</dbReference>
<organism evidence="5 6">
    <name type="scientific">Tetranychus urticae</name>
    <name type="common">Two-spotted spider mite</name>
    <dbReference type="NCBI Taxonomy" id="32264"/>
    <lineage>
        <taxon>Eukaryota</taxon>
        <taxon>Metazoa</taxon>
        <taxon>Ecdysozoa</taxon>
        <taxon>Arthropoda</taxon>
        <taxon>Chelicerata</taxon>
        <taxon>Arachnida</taxon>
        <taxon>Acari</taxon>
        <taxon>Acariformes</taxon>
        <taxon>Trombidiformes</taxon>
        <taxon>Prostigmata</taxon>
        <taxon>Eleutherengona</taxon>
        <taxon>Raphignathae</taxon>
        <taxon>Tetranychoidea</taxon>
        <taxon>Tetranychidae</taxon>
        <taxon>Tetranychus</taxon>
    </lineage>
</organism>
<evidence type="ECO:0000313" key="6">
    <source>
        <dbReference type="Proteomes" id="UP000015104"/>
    </source>
</evidence>
<dbReference type="GO" id="GO:0051015">
    <property type="term" value="F:actin filament binding"/>
    <property type="evidence" value="ECO:0007669"/>
    <property type="project" value="InterPro"/>
</dbReference>
<evidence type="ECO:0000313" key="5">
    <source>
        <dbReference type="EnsemblMetazoa" id="tetur08g02430.1"/>
    </source>
</evidence>
<evidence type="ECO:0000256" key="3">
    <source>
        <dbReference type="ARBA" id="ARBA00022490"/>
    </source>
</evidence>
<dbReference type="Pfam" id="PF01044">
    <property type="entry name" value="Vinculin"/>
    <property type="match status" value="2"/>
</dbReference>
<evidence type="ECO:0000256" key="2">
    <source>
        <dbReference type="ARBA" id="ARBA00008376"/>
    </source>
</evidence>
<sequence>MLTDGREKLSKSEKTHRALLRVGQSINQSIERFAAVGEAIGDDNPEIKIDMVDACKESRTAACIFEQLCDLTADSGAYNSRCYSDQRGLFRGARNLLSSVTRVLLIADSVVVNQLLGPKDRISISLNRLENVANFTEFVKAYSQFGYEMVELAHLISDRSNNLKDERRRAEMGSARRFLERSTILLLTSSKACLRHPDCESVKDNRDTVFNEIRRAIDYIHNIVKDGVLPTLIHNSFDSSGHSRRSHFRFHVSRYSSSHSSPLSPSSGPVDNINPLPTTFNAIKRFEELVEMSRVTMCKGVYRERLLCAFDYFVELTQHFTDSAYTRHDNREKILLLCDKIKIELNQLMRLGVILDEAGSTNPTEDLEESIMQTIKAVNDVKFQLRRTALDQADELFKLTDELSFINQLRNHSLSGDTERLHDYFKLYTELCDHLNEVCRLLHNVSTSETLLIYSKATENHINIFSAQILNACLTLSAHPNSRIAKDNLEVFLDFWISLYSDVHQYSKDIRDLANGFGSMNHYDSGMANKGKSSSNNQLPPTTTATVATTITAATPASAAAATTTTTAAAASNNELGSMTAATAEKWTAPEDNDVVRRAKAMVQMAISMYQFTHGEGELKTTQDLFTQAEFIAEEANKFYKLVRHFTYQVPSGLAKTDLLDQLDKVPTFVQQLQFTVKQPTVGKAATFTKVDNVIKEAKNLMIYVCLSVNSALGCASKYNLDMGAARTRSRTLSPSGRYGEDDGGYEGLSSGMGSKGGTASSDPNI</sequence>
<comment type="similarity">
    <text evidence="2">Belongs to the vinculin/alpha-catenin family.</text>
</comment>
<dbReference type="InterPro" id="IPR036723">
    <property type="entry name" value="Alpha-catenin/vinculin-like_sf"/>
</dbReference>
<reference evidence="5" key="2">
    <citation type="submission" date="2015-06" db="UniProtKB">
        <authorList>
            <consortium name="EnsemblMetazoa"/>
        </authorList>
    </citation>
    <scope>IDENTIFICATION</scope>
</reference>
<dbReference type="PANTHER" id="PTHR46342:SF1">
    <property type="entry name" value="ALPHA-CATULIN"/>
    <property type="match status" value="1"/>
</dbReference>
<dbReference type="AlphaFoldDB" id="T1KB08"/>
<dbReference type="HOGENOM" id="CLU_015314_4_0_1"/>
<keyword evidence="3" id="KW-0963">Cytoplasm</keyword>
<reference evidence="6" key="1">
    <citation type="submission" date="2011-08" db="EMBL/GenBank/DDBJ databases">
        <authorList>
            <person name="Rombauts S."/>
        </authorList>
    </citation>
    <scope>NUCLEOTIDE SEQUENCE</scope>
    <source>
        <strain evidence="6">London</strain>
    </source>
</reference>
<dbReference type="PANTHER" id="PTHR46342">
    <property type="entry name" value="ALPHA-CATULIN"/>
    <property type="match status" value="1"/>
</dbReference>
<accession>T1KB08</accession>
<evidence type="ECO:0000256" key="4">
    <source>
        <dbReference type="SAM" id="MobiDB-lite"/>
    </source>
</evidence>
<dbReference type="SUPFAM" id="SSF47220">
    <property type="entry name" value="alpha-catenin/vinculin-like"/>
    <property type="match status" value="3"/>
</dbReference>
<dbReference type="Proteomes" id="UP000015104">
    <property type="component" value="Unassembled WGS sequence"/>
</dbReference>
<proteinExistence type="inferred from homology"/>
<comment type="subcellular location">
    <subcellularLocation>
        <location evidence="1">Cytoplasm</location>
    </subcellularLocation>
</comment>
<protein>
    <recommendedName>
        <fullName evidence="7">Alpha-catulin</fullName>
    </recommendedName>
</protein>
<dbReference type="EMBL" id="CAEY01001943">
    <property type="status" value="NOT_ANNOTATED_CDS"/>
    <property type="molecule type" value="Genomic_DNA"/>
</dbReference>
<dbReference type="GO" id="GO:0071944">
    <property type="term" value="C:cell periphery"/>
    <property type="evidence" value="ECO:0007669"/>
    <property type="project" value="UniProtKB-ARBA"/>
</dbReference>
<dbReference type="eggNOG" id="KOG3681">
    <property type="taxonomic scope" value="Eukaryota"/>
</dbReference>
<keyword evidence="6" id="KW-1185">Reference proteome</keyword>
<dbReference type="GO" id="GO:0007155">
    <property type="term" value="P:cell adhesion"/>
    <property type="evidence" value="ECO:0007669"/>
    <property type="project" value="InterPro"/>
</dbReference>
<evidence type="ECO:0000256" key="1">
    <source>
        <dbReference type="ARBA" id="ARBA00004496"/>
    </source>
</evidence>
<dbReference type="InterPro" id="IPR006077">
    <property type="entry name" value="Vinculin/catenin"/>
</dbReference>
<dbReference type="EnsemblMetazoa" id="tetur08g02430.1">
    <property type="protein sequence ID" value="tetur08g02430.1"/>
    <property type="gene ID" value="tetur08g02430"/>
</dbReference>
<dbReference type="GO" id="GO:0007266">
    <property type="term" value="P:Rho protein signal transduction"/>
    <property type="evidence" value="ECO:0007669"/>
    <property type="project" value="InterPro"/>
</dbReference>
<dbReference type="STRING" id="32264.T1KB08"/>